<dbReference type="SUPFAM" id="SSF55729">
    <property type="entry name" value="Acyl-CoA N-acyltransferases (Nat)"/>
    <property type="match status" value="1"/>
</dbReference>
<dbReference type="EMBL" id="CP094970">
    <property type="protein sequence ID" value="UYM03403.1"/>
    <property type="molecule type" value="Genomic_DNA"/>
</dbReference>
<dbReference type="InterPro" id="IPR000182">
    <property type="entry name" value="GNAT_dom"/>
</dbReference>
<keyword evidence="3" id="KW-1185">Reference proteome</keyword>
<name>A0AA46YJV8_9ACTN</name>
<dbReference type="Pfam" id="PF13302">
    <property type="entry name" value="Acetyltransf_3"/>
    <property type="match status" value="1"/>
</dbReference>
<protein>
    <submittedName>
        <fullName evidence="2">GNAT family N-acetyltransferase</fullName>
    </submittedName>
</protein>
<gene>
    <name evidence="2" type="ORF">L0C25_12635</name>
</gene>
<proteinExistence type="predicted"/>
<dbReference type="RefSeq" id="WP_271632008.1">
    <property type="nucleotide sequence ID" value="NZ_CP094970.1"/>
</dbReference>
<dbReference type="Proteomes" id="UP001164390">
    <property type="component" value="Chromosome"/>
</dbReference>
<dbReference type="GO" id="GO:0005737">
    <property type="term" value="C:cytoplasm"/>
    <property type="evidence" value="ECO:0007669"/>
    <property type="project" value="TreeGrafter"/>
</dbReference>
<evidence type="ECO:0000313" key="2">
    <source>
        <dbReference type="EMBL" id="UYM03403.1"/>
    </source>
</evidence>
<feature type="domain" description="N-acetyltransferase" evidence="1">
    <location>
        <begin position="15"/>
        <end position="175"/>
    </location>
</feature>
<dbReference type="AlphaFoldDB" id="A0AA46YJV8"/>
<dbReference type="PROSITE" id="PS51186">
    <property type="entry name" value="GNAT"/>
    <property type="match status" value="1"/>
</dbReference>
<evidence type="ECO:0000313" key="3">
    <source>
        <dbReference type="Proteomes" id="UP001164390"/>
    </source>
</evidence>
<dbReference type="InterPro" id="IPR051908">
    <property type="entry name" value="Ribosomal_N-acetyltransferase"/>
</dbReference>
<dbReference type="PANTHER" id="PTHR43441:SF11">
    <property type="entry name" value="RIBOSOMAL-PROTEIN-SERINE ACETYLTRANSFERASE"/>
    <property type="match status" value="1"/>
</dbReference>
<reference evidence="2" key="1">
    <citation type="submission" date="2022-01" db="EMBL/GenBank/DDBJ databases">
        <title>Nocardioidaceae gen. sp. A5X3R13.</title>
        <authorList>
            <person name="Lopez Marin M.A."/>
            <person name="Uhlik O."/>
        </authorList>
    </citation>
    <scope>NUCLEOTIDE SEQUENCE</scope>
    <source>
        <strain evidence="2">A5X3R13</strain>
    </source>
</reference>
<dbReference type="PANTHER" id="PTHR43441">
    <property type="entry name" value="RIBOSOMAL-PROTEIN-SERINE ACETYLTRANSFERASE"/>
    <property type="match status" value="1"/>
</dbReference>
<evidence type="ECO:0000259" key="1">
    <source>
        <dbReference type="PROSITE" id="PS51186"/>
    </source>
</evidence>
<dbReference type="GO" id="GO:0008999">
    <property type="term" value="F:protein-N-terminal-alanine acetyltransferase activity"/>
    <property type="evidence" value="ECO:0007669"/>
    <property type="project" value="TreeGrafter"/>
</dbReference>
<accession>A0AA46YJV8</accession>
<dbReference type="InterPro" id="IPR016181">
    <property type="entry name" value="Acyl_CoA_acyltransferase"/>
</dbReference>
<dbReference type="KEGG" id="sgrg:L0C25_12635"/>
<dbReference type="Gene3D" id="3.40.630.30">
    <property type="match status" value="1"/>
</dbReference>
<sequence>MSDTERVVEIRGSRVTLARFRTSDFDAVHAFASDPVVCQFTTWGPNTAEDTHAFIAEATARMNDGYLLAVVLDEDVVGSAAVWTTSQGDRTGEFGYTIRRDCWGRGLGTEAATLLMRLGFDRLGLERLAATCAPDNIGSIRVLEKAGLRREGLLRGHVLLRGQRRDSLVFGRLVTDT</sequence>
<organism evidence="2 3">
    <name type="scientific">Solicola gregarius</name>
    <dbReference type="NCBI Taxonomy" id="2908642"/>
    <lineage>
        <taxon>Bacteria</taxon>
        <taxon>Bacillati</taxon>
        <taxon>Actinomycetota</taxon>
        <taxon>Actinomycetes</taxon>
        <taxon>Propionibacteriales</taxon>
        <taxon>Nocardioidaceae</taxon>
        <taxon>Solicola</taxon>
    </lineage>
</organism>
<dbReference type="GO" id="GO:1990189">
    <property type="term" value="F:protein N-terminal-serine acetyltransferase activity"/>
    <property type="evidence" value="ECO:0007669"/>
    <property type="project" value="TreeGrafter"/>
</dbReference>